<evidence type="ECO:0000313" key="12">
    <source>
        <dbReference type="EMBL" id="KAJ5152493.1"/>
    </source>
</evidence>
<protein>
    <recommendedName>
        <fullName evidence="11">BED-type domain-containing protein</fullName>
    </recommendedName>
</protein>
<feature type="compositionally biased region" description="Polar residues" evidence="10">
    <location>
        <begin position="757"/>
        <end position="775"/>
    </location>
</feature>
<sequence length="814" mass="94094">MSYSQASYFSDQFSEPDFFQSDDLPGLVSSQRTVASIPNSDFIRPLRYSRAPVSLERVGPRLQKLWILYNSDAEMEYTHDSIRWDGKKKSDLWESFDQVAHEKTGEPKVMCKRCYTVLVHPNHRRAGCSPMKAHLKGVFSQDLLLKKLLTFITVARLPFRILEHPEFKDLVDFIQLAQSKINLPSARTARRYLDTTVQEQRKRVLETLPDESRLSIALDCWTSPFSQAFMAITGYFLDQDWEYREVLLRFEPLYGSHAGSNLSVTVLQILQEHSIADRVSSITTDNATNNNTMITSIHDTIQSQGLSSTSLFRIPCIVHVIQLSLNQLLGKMKANPVNDEAESEWSDERTHSLHSRRPTKEIVDTLNKVRDLAVFINASPQRREAFLNLQTEAPRVIPIQDVRTRWNSTFLMLRRAKQLQPVFDLYCTTHQYLQFKLEKEEWHQIDYLLSITEPFFKFTTALSKTKDITIHQIFGIYNKLFGHLEASERQLGRKKVLWKKRMLTALIAARNKLSEYYTATDAERFGDIYAMATILAPSKKLRFFTTKDWQGHDYVTQYRECLEKEFQQYKQRLNERKAPAAVQASTSPVEIYDSIEMLIDSQNTLQPEGDLEDDELARYLAKGLNRAHPRVFWREHQHEFPVLASLARDILSIPASGAGVERLFNCARDICHYRRGQLKPETIRELMLQMCSSNFELKQTELDFTKEYLSAGEGAIVDQERSSVQPVADLEWFEPISDDEEDEDEDEDEDELPPAQPSNRSTQVGQKRPRSSTSESLDEAQLPEMPTEESETQGRFGRKRRAPKMPDGFEIDKL</sequence>
<keyword evidence="7" id="KW-0804">Transcription</keyword>
<comment type="caution">
    <text evidence="12">The sequence shown here is derived from an EMBL/GenBank/DDBJ whole genome shotgun (WGS) entry which is preliminary data.</text>
</comment>
<keyword evidence="3 9" id="KW-0863">Zinc-finger</keyword>
<dbReference type="GO" id="GO:0046983">
    <property type="term" value="F:protein dimerization activity"/>
    <property type="evidence" value="ECO:0007669"/>
    <property type="project" value="InterPro"/>
</dbReference>
<keyword evidence="13" id="KW-1185">Reference proteome</keyword>
<evidence type="ECO:0000256" key="9">
    <source>
        <dbReference type="PROSITE-ProRule" id="PRU00027"/>
    </source>
</evidence>
<feature type="compositionally biased region" description="Acidic residues" evidence="10">
    <location>
        <begin position="736"/>
        <end position="752"/>
    </location>
</feature>
<evidence type="ECO:0000256" key="10">
    <source>
        <dbReference type="SAM" id="MobiDB-lite"/>
    </source>
</evidence>
<evidence type="ECO:0000256" key="1">
    <source>
        <dbReference type="ARBA" id="ARBA00004123"/>
    </source>
</evidence>
<dbReference type="OrthoDB" id="2677621at2759"/>
<evidence type="ECO:0000256" key="7">
    <source>
        <dbReference type="ARBA" id="ARBA00023163"/>
    </source>
</evidence>
<dbReference type="SUPFAM" id="SSF53098">
    <property type="entry name" value="Ribonuclease H-like"/>
    <property type="match status" value="1"/>
</dbReference>
<dbReference type="InterPro" id="IPR052035">
    <property type="entry name" value="ZnF_BED_domain_contain"/>
</dbReference>
<name>A0A9W9HLX4_9EURO</name>
<organism evidence="12 13">
    <name type="scientific">Penicillium capsulatum</name>
    <dbReference type="NCBI Taxonomy" id="69766"/>
    <lineage>
        <taxon>Eukaryota</taxon>
        <taxon>Fungi</taxon>
        <taxon>Dikarya</taxon>
        <taxon>Ascomycota</taxon>
        <taxon>Pezizomycotina</taxon>
        <taxon>Eurotiomycetes</taxon>
        <taxon>Eurotiomycetidae</taxon>
        <taxon>Eurotiales</taxon>
        <taxon>Aspergillaceae</taxon>
        <taxon>Penicillium</taxon>
    </lineage>
</organism>
<evidence type="ECO:0000256" key="3">
    <source>
        <dbReference type="ARBA" id="ARBA00022771"/>
    </source>
</evidence>
<keyword evidence="5" id="KW-0805">Transcription regulation</keyword>
<evidence type="ECO:0000256" key="4">
    <source>
        <dbReference type="ARBA" id="ARBA00022833"/>
    </source>
</evidence>
<keyword evidence="6" id="KW-0238">DNA-binding</keyword>
<gene>
    <name evidence="12" type="ORF">N7492_009773</name>
</gene>
<dbReference type="Pfam" id="PF05699">
    <property type="entry name" value="Dimer_Tnp_hAT"/>
    <property type="match status" value="1"/>
</dbReference>
<dbReference type="Proteomes" id="UP001146351">
    <property type="component" value="Unassembled WGS sequence"/>
</dbReference>
<evidence type="ECO:0000259" key="11">
    <source>
        <dbReference type="PROSITE" id="PS50808"/>
    </source>
</evidence>
<evidence type="ECO:0000256" key="2">
    <source>
        <dbReference type="ARBA" id="ARBA00022723"/>
    </source>
</evidence>
<dbReference type="InterPro" id="IPR012337">
    <property type="entry name" value="RNaseH-like_sf"/>
</dbReference>
<reference evidence="12" key="2">
    <citation type="journal article" date="2023" name="IMA Fungus">
        <title>Comparative genomic study of the Penicillium genus elucidates a diverse pangenome and 15 lateral gene transfer events.</title>
        <authorList>
            <person name="Petersen C."/>
            <person name="Sorensen T."/>
            <person name="Nielsen M.R."/>
            <person name="Sondergaard T.E."/>
            <person name="Sorensen J.L."/>
            <person name="Fitzpatrick D.A."/>
            <person name="Frisvad J.C."/>
            <person name="Nielsen K.L."/>
        </authorList>
    </citation>
    <scope>NUCLEOTIDE SEQUENCE</scope>
    <source>
        <strain evidence="12">IBT 21917</strain>
    </source>
</reference>
<evidence type="ECO:0000256" key="5">
    <source>
        <dbReference type="ARBA" id="ARBA00023015"/>
    </source>
</evidence>
<keyword evidence="2" id="KW-0479">Metal-binding</keyword>
<dbReference type="PROSITE" id="PS50808">
    <property type="entry name" value="ZF_BED"/>
    <property type="match status" value="1"/>
</dbReference>
<dbReference type="GO" id="GO:0005634">
    <property type="term" value="C:nucleus"/>
    <property type="evidence" value="ECO:0007669"/>
    <property type="project" value="UniProtKB-SubCell"/>
</dbReference>
<dbReference type="PANTHER" id="PTHR46481:SF10">
    <property type="entry name" value="ZINC FINGER BED DOMAIN-CONTAINING PROTEIN 39"/>
    <property type="match status" value="1"/>
</dbReference>
<dbReference type="GO" id="GO:0008270">
    <property type="term" value="F:zinc ion binding"/>
    <property type="evidence" value="ECO:0007669"/>
    <property type="project" value="UniProtKB-KW"/>
</dbReference>
<evidence type="ECO:0000313" key="13">
    <source>
        <dbReference type="Proteomes" id="UP001146351"/>
    </source>
</evidence>
<proteinExistence type="predicted"/>
<reference evidence="12" key="1">
    <citation type="submission" date="2022-11" db="EMBL/GenBank/DDBJ databases">
        <authorList>
            <person name="Petersen C."/>
        </authorList>
    </citation>
    <scope>NUCLEOTIDE SEQUENCE</scope>
    <source>
        <strain evidence="12">IBT 21917</strain>
    </source>
</reference>
<dbReference type="AlphaFoldDB" id="A0A9W9HLX4"/>
<dbReference type="PANTHER" id="PTHR46481">
    <property type="entry name" value="ZINC FINGER BED DOMAIN-CONTAINING PROTEIN 4"/>
    <property type="match status" value="1"/>
</dbReference>
<keyword evidence="8" id="KW-0539">Nucleus</keyword>
<keyword evidence="4" id="KW-0862">Zinc</keyword>
<evidence type="ECO:0000256" key="6">
    <source>
        <dbReference type="ARBA" id="ARBA00023125"/>
    </source>
</evidence>
<accession>A0A9W9HLX4</accession>
<dbReference type="InterPro" id="IPR003656">
    <property type="entry name" value="Znf_BED"/>
</dbReference>
<feature type="domain" description="BED-type" evidence="11">
    <location>
        <begin position="87"/>
        <end position="136"/>
    </location>
</feature>
<dbReference type="GO" id="GO:0003677">
    <property type="term" value="F:DNA binding"/>
    <property type="evidence" value="ECO:0007669"/>
    <property type="project" value="UniProtKB-KW"/>
</dbReference>
<feature type="region of interest" description="Disordered" evidence="10">
    <location>
        <begin position="720"/>
        <end position="814"/>
    </location>
</feature>
<dbReference type="EMBL" id="JAPQKO010000007">
    <property type="protein sequence ID" value="KAJ5152493.1"/>
    <property type="molecule type" value="Genomic_DNA"/>
</dbReference>
<comment type="subcellular location">
    <subcellularLocation>
        <location evidence="1">Nucleus</location>
    </subcellularLocation>
</comment>
<dbReference type="InterPro" id="IPR008906">
    <property type="entry name" value="HATC_C_dom"/>
</dbReference>
<evidence type="ECO:0000256" key="8">
    <source>
        <dbReference type="ARBA" id="ARBA00023242"/>
    </source>
</evidence>